<sequence>MAFPLPYPSGVGLFPEKVRVRRIRVQADFSNEFTLQSQVQLWPTMVYAIDVTLQPLDRADAATMESWLEELNGLEGTFSFDLNPWARGSLPGTRTFRMVLPDDEWDGELAVTFGFAFSAQEVPS</sequence>
<evidence type="ECO:0000313" key="1">
    <source>
        <dbReference type="EMBL" id="ACB76711.1"/>
    </source>
</evidence>
<accession>B1ZV44</accession>
<evidence type="ECO:0000313" key="2">
    <source>
        <dbReference type="Proteomes" id="UP000007013"/>
    </source>
</evidence>
<protein>
    <submittedName>
        <fullName evidence="1">Uncharacterized protein</fullName>
    </submittedName>
</protein>
<dbReference type="STRING" id="452637.Oter_3434"/>
<gene>
    <name evidence="1" type="ordered locus">Oter_3434</name>
</gene>
<dbReference type="RefSeq" id="WP_012376240.1">
    <property type="nucleotide sequence ID" value="NC_010571.1"/>
</dbReference>
<dbReference type="Proteomes" id="UP000007013">
    <property type="component" value="Chromosome"/>
</dbReference>
<name>B1ZV44_OPITP</name>
<organism evidence="1 2">
    <name type="scientific">Opitutus terrae (strain DSM 11246 / JCM 15787 / PB90-1)</name>
    <dbReference type="NCBI Taxonomy" id="452637"/>
    <lineage>
        <taxon>Bacteria</taxon>
        <taxon>Pseudomonadati</taxon>
        <taxon>Verrucomicrobiota</taxon>
        <taxon>Opitutia</taxon>
        <taxon>Opitutales</taxon>
        <taxon>Opitutaceae</taxon>
        <taxon>Opitutus</taxon>
    </lineage>
</organism>
<keyword evidence="2" id="KW-1185">Reference proteome</keyword>
<reference evidence="1 2" key="1">
    <citation type="journal article" date="2011" name="J. Bacteriol.">
        <title>Genome sequence of the verrucomicrobium Opitutus terrae PB90-1, an abundant inhabitant of rice paddy soil ecosystems.</title>
        <authorList>
            <person name="van Passel M.W."/>
            <person name="Kant R."/>
            <person name="Palva A."/>
            <person name="Copeland A."/>
            <person name="Lucas S."/>
            <person name="Lapidus A."/>
            <person name="Glavina del Rio T."/>
            <person name="Pitluck S."/>
            <person name="Goltsman E."/>
            <person name="Clum A."/>
            <person name="Sun H."/>
            <person name="Schmutz J."/>
            <person name="Larimer F.W."/>
            <person name="Land M.L."/>
            <person name="Hauser L."/>
            <person name="Kyrpides N."/>
            <person name="Mikhailova N."/>
            <person name="Richardson P.P."/>
            <person name="Janssen P.H."/>
            <person name="de Vos W.M."/>
            <person name="Smidt H."/>
        </authorList>
    </citation>
    <scope>NUCLEOTIDE SEQUENCE [LARGE SCALE GENOMIC DNA]</scope>
    <source>
        <strain evidence="2">DSM 11246 / JCM 15787 / PB90-1</strain>
    </source>
</reference>
<dbReference type="HOGENOM" id="CLU_2001525_0_0_0"/>
<dbReference type="EMBL" id="CP001032">
    <property type="protein sequence ID" value="ACB76711.1"/>
    <property type="molecule type" value="Genomic_DNA"/>
</dbReference>
<dbReference type="AlphaFoldDB" id="B1ZV44"/>
<dbReference type="OrthoDB" id="7362379at2"/>
<proteinExistence type="predicted"/>
<dbReference type="KEGG" id="ote:Oter_3434"/>